<dbReference type="AlphaFoldDB" id="A0A128FJ67"/>
<evidence type="ECO:0000256" key="3">
    <source>
        <dbReference type="ARBA" id="ARBA00022679"/>
    </source>
</evidence>
<evidence type="ECO:0000256" key="5">
    <source>
        <dbReference type="ARBA" id="ARBA00023012"/>
    </source>
</evidence>
<name>A0A128FJ67_9GAMM</name>
<evidence type="ECO:0000256" key="4">
    <source>
        <dbReference type="ARBA" id="ARBA00022777"/>
    </source>
</evidence>
<dbReference type="Gene3D" id="3.30.565.10">
    <property type="entry name" value="Histidine kinase-like ATPase, C-terminal domain"/>
    <property type="match status" value="1"/>
</dbReference>
<keyword evidence="3 8" id="KW-0808">Transferase</keyword>
<gene>
    <name evidence="8" type="primary">desK</name>
    <name evidence="8" type="ORF">GMA8713_04388</name>
</gene>
<comment type="catalytic activity">
    <reaction evidence="1">
        <text>ATP + protein L-histidine = ADP + protein N-phospho-L-histidine.</text>
        <dbReference type="EC" id="2.7.13.3"/>
    </reaction>
</comment>
<dbReference type="EMBL" id="FIZY01000062">
    <property type="protein sequence ID" value="CZF86354.1"/>
    <property type="molecule type" value="Genomic_DNA"/>
</dbReference>
<evidence type="ECO:0000256" key="1">
    <source>
        <dbReference type="ARBA" id="ARBA00000085"/>
    </source>
</evidence>
<evidence type="ECO:0000256" key="2">
    <source>
        <dbReference type="ARBA" id="ARBA00012438"/>
    </source>
</evidence>
<feature type="transmembrane region" description="Helical" evidence="6">
    <location>
        <begin position="281"/>
        <end position="300"/>
    </location>
</feature>
<sequence>MHQRMSAMLSGKPLTNAVFRFVLVLVLPAILLLIMVKGLEVTNHINLPVVDVATQVIQQDGKPTYREVSLPHNYTLGGGFSYGQYSLVLPKAGGDTTAILLPPFRDTLVMRTGGELIWQTAPVAYSRERMMPRFRYQPVYHEFPNRLFNGENLAVSIDIGSSGGLRLPQIYAGTPEEVKPVYQRLYWSQIGVHKVMLWLTPVITMFYLMLWWFRRQNSEYLYFALGTVCWAMTNMTFTISNLPISQHIYWMLSVSFQPLLTLFMVLFLHRWYGIEGRKLEYGFVCVSLLLVVASFALYEWDPQYLWWRFNESFLRGFVALSAVYIGGILLWQACLRHSLSALILAISGLVGVYAGVLDSLDGMQLLDMYFPLSIHANLLIFLTLCGLLMYRYVSALNKSEELQKTLEDKVVEAIKRFEQEQSIAHESEKQRALLTERQNLLSDMHDGLGSQLVELITLLRVKSVGREDLQLKAQQCLNDLRLILDSRNPLFETQFTVLLGQWRSRIEPVLEASGIDLVWSLDICDEEMHLSAQQKLDLLRVFQELITNTIKHAKDATRVMFCCQMESNSLHIQITDDGKCSEEQDDSDHGYGLASIQSRVKRLGGQCHFQRGTSGASTEMIIPTGKEAGNRT</sequence>
<dbReference type="OrthoDB" id="9797605at2"/>
<dbReference type="InterPro" id="IPR003594">
    <property type="entry name" value="HATPase_dom"/>
</dbReference>
<protein>
    <recommendedName>
        <fullName evidence="2">histidine kinase</fullName>
        <ecNumber evidence="2">2.7.13.3</ecNumber>
    </recommendedName>
</protein>
<feature type="transmembrane region" description="Helical" evidence="6">
    <location>
        <begin position="195"/>
        <end position="213"/>
    </location>
</feature>
<keyword evidence="5" id="KW-0902">Two-component regulatory system</keyword>
<dbReference type="PANTHER" id="PTHR24421:SF10">
    <property type="entry name" value="NITRATE_NITRITE SENSOR PROTEIN NARQ"/>
    <property type="match status" value="1"/>
</dbReference>
<evidence type="ECO:0000313" key="8">
    <source>
        <dbReference type="EMBL" id="CZF86354.1"/>
    </source>
</evidence>
<dbReference type="PANTHER" id="PTHR24421">
    <property type="entry name" value="NITRATE/NITRITE SENSOR PROTEIN NARX-RELATED"/>
    <property type="match status" value="1"/>
</dbReference>
<dbReference type="CDD" id="cd16917">
    <property type="entry name" value="HATPase_UhpB-NarQ-NarX-like"/>
    <property type="match status" value="1"/>
</dbReference>
<reference evidence="9" key="1">
    <citation type="submission" date="2016-02" db="EMBL/GenBank/DDBJ databases">
        <authorList>
            <person name="Rodrigo-Torres Lidia"/>
            <person name="Arahal R.David."/>
        </authorList>
    </citation>
    <scope>NUCLEOTIDE SEQUENCE [LARGE SCALE GENOMIC DNA]</scope>
    <source>
        <strain evidence="9">CECT 8713</strain>
    </source>
</reference>
<accession>A0A128FJ67</accession>
<dbReference type="Pfam" id="PF02518">
    <property type="entry name" value="HATPase_c"/>
    <property type="match status" value="1"/>
</dbReference>
<keyword evidence="6" id="KW-1133">Transmembrane helix</keyword>
<dbReference type="GO" id="GO:0000160">
    <property type="term" value="P:phosphorelay signal transduction system"/>
    <property type="evidence" value="ECO:0007669"/>
    <property type="project" value="UniProtKB-KW"/>
</dbReference>
<feature type="transmembrane region" description="Helical" evidence="6">
    <location>
        <begin position="368"/>
        <end position="390"/>
    </location>
</feature>
<feature type="domain" description="Histidine kinase/HSP90-like ATPase" evidence="7">
    <location>
        <begin position="536"/>
        <end position="616"/>
    </location>
</feature>
<dbReference type="Proteomes" id="UP000073601">
    <property type="component" value="Unassembled WGS sequence"/>
</dbReference>
<dbReference type="RefSeq" id="WP_062714193.1">
    <property type="nucleotide sequence ID" value="NZ_CAWRCI010000062.1"/>
</dbReference>
<keyword evidence="4 8" id="KW-0418">Kinase</keyword>
<dbReference type="InterPro" id="IPR050482">
    <property type="entry name" value="Sensor_HK_TwoCompSys"/>
</dbReference>
<evidence type="ECO:0000256" key="6">
    <source>
        <dbReference type="SAM" id="Phobius"/>
    </source>
</evidence>
<evidence type="ECO:0000313" key="9">
    <source>
        <dbReference type="Proteomes" id="UP000073601"/>
    </source>
</evidence>
<keyword evidence="6" id="KW-0472">Membrane</keyword>
<dbReference type="InterPro" id="IPR036890">
    <property type="entry name" value="HATPase_C_sf"/>
</dbReference>
<keyword evidence="9" id="KW-1185">Reference proteome</keyword>
<keyword evidence="6" id="KW-0812">Transmembrane</keyword>
<dbReference type="SUPFAM" id="SSF55874">
    <property type="entry name" value="ATPase domain of HSP90 chaperone/DNA topoisomerase II/histidine kinase"/>
    <property type="match status" value="1"/>
</dbReference>
<feature type="transmembrane region" description="Helical" evidence="6">
    <location>
        <begin position="220"/>
        <end position="242"/>
    </location>
</feature>
<organism evidence="8 9">
    <name type="scientific">Grimontia marina</name>
    <dbReference type="NCBI Taxonomy" id="646534"/>
    <lineage>
        <taxon>Bacteria</taxon>
        <taxon>Pseudomonadati</taxon>
        <taxon>Pseudomonadota</taxon>
        <taxon>Gammaproteobacteria</taxon>
        <taxon>Vibrionales</taxon>
        <taxon>Vibrionaceae</taxon>
        <taxon>Grimontia</taxon>
    </lineage>
</organism>
<evidence type="ECO:0000259" key="7">
    <source>
        <dbReference type="Pfam" id="PF02518"/>
    </source>
</evidence>
<feature type="transmembrane region" description="Helical" evidence="6">
    <location>
        <begin position="338"/>
        <end position="356"/>
    </location>
</feature>
<feature type="transmembrane region" description="Helical" evidence="6">
    <location>
        <begin position="248"/>
        <end position="269"/>
    </location>
</feature>
<feature type="transmembrane region" description="Helical" evidence="6">
    <location>
        <begin position="312"/>
        <end position="331"/>
    </location>
</feature>
<dbReference type="GO" id="GO:0004673">
    <property type="term" value="F:protein histidine kinase activity"/>
    <property type="evidence" value="ECO:0007669"/>
    <property type="project" value="UniProtKB-EC"/>
</dbReference>
<proteinExistence type="predicted"/>
<dbReference type="EC" id="2.7.13.3" evidence="2"/>